<dbReference type="AlphaFoldDB" id="A0A6G1I9V4"/>
<feature type="transmembrane region" description="Helical" evidence="6">
    <location>
        <begin position="343"/>
        <end position="363"/>
    </location>
</feature>
<feature type="transmembrane region" description="Helical" evidence="6">
    <location>
        <begin position="85"/>
        <end position="106"/>
    </location>
</feature>
<evidence type="ECO:0000256" key="3">
    <source>
        <dbReference type="ARBA" id="ARBA00022692"/>
    </source>
</evidence>
<dbReference type="InterPro" id="IPR036259">
    <property type="entry name" value="MFS_trans_sf"/>
</dbReference>
<dbReference type="EMBL" id="ML996688">
    <property type="protein sequence ID" value="KAF2404765.1"/>
    <property type="molecule type" value="Genomic_DNA"/>
</dbReference>
<keyword evidence="2" id="KW-0813">Transport</keyword>
<evidence type="ECO:0000313" key="9">
    <source>
        <dbReference type="Proteomes" id="UP000799640"/>
    </source>
</evidence>
<evidence type="ECO:0000256" key="5">
    <source>
        <dbReference type="ARBA" id="ARBA00023136"/>
    </source>
</evidence>
<evidence type="ECO:0000256" key="1">
    <source>
        <dbReference type="ARBA" id="ARBA00004141"/>
    </source>
</evidence>
<organism evidence="8 9">
    <name type="scientific">Trichodelitschia bisporula</name>
    <dbReference type="NCBI Taxonomy" id="703511"/>
    <lineage>
        <taxon>Eukaryota</taxon>
        <taxon>Fungi</taxon>
        <taxon>Dikarya</taxon>
        <taxon>Ascomycota</taxon>
        <taxon>Pezizomycotina</taxon>
        <taxon>Dothideomycetes</taxon>
        <taxon>Dothideomycetes incertae sedis</taxon>
        <taxon>Phaeotrichales</taxon>
        <taxon>Phaeotrichaceae</taxon>
        <taxon>Trichodelitschia</taxon>
    </lineage>
</organism>
<keyword evidence="3 6" id="KW-0812">Transmembrane</keyword>
<dbReference type="InterPro" id="IPR011701">
    <property type="entry name" value="MFS"/>
</dbReference>
<dbReference type="SUPFAM" id="SSF103473">
    <property type="entry name" value="MFS general substrate transporter"/>
    <property type="match status" value="1"/>
</dbReference>
<feature type="transmembrane region" description="Helical" evidence="6">
    <location>
        <begin position="278"/>
        <end position="298"/>
    </location>
</feature>
<dbReference type="FunFam" id="1.20.1250.20:FF:000057">
    <property type="entry name" value="MFS general substrate transporter"/>
    <property type="match status" value="1"/>
</dbReference>
<feature type="transmembrane region" description="Helical" evidence="6">
    <location>
        <begin position="401"/>
        <end position="422"/>
    </location>
</feature>
<dbReference type="PROSITE" id="PS50850">
    <property type="entry name" value="MFS"/>
    <property type="match status" value="1"/>
</dbReference>
<dbReference type="PANTHER" id="PTHR43791">
    <property type="entry name" value="PERMEASE-RELATED"/>
    <property type="match status" value="1"/>
</dbReference>
<sequence>MAPEKPNDGTKGSELFDSPVALEAALEHYEPDTPTERALVRKIDLRLMPMLCLMFILNFLDRTNIGNAKIAGMAADLSLSESRYAWALSIFFFGYILFEVPSNLALTRARPSIYLPGLMITWGALCAGMASVRSYEGLLAYRAALGAVEAGFFPGILYLLSSWYKPDEIGKRIALIFTSALLSGAFGGLLAGSIIPSLHGHAGLSGWRWLFLIEGLATIVVALAAIPILLDFPSSPRHLTPTERALAHVRLAHTRAASSLTLPPLAAVKSALADRRTYVFTALYALVMGPATVTYFVPQLVRPLARNAAQAQYLTIPIYILAALSLTLTSLSSDARGERRAHIACALGIAAAAALAAVFVTALGGAYSLLAVMAAGMFSAAPLVLAWMGDVLRDGAAEKRAVGLAVANAVGHAVQVGATRGWHRGNVGWGFAAACLGAGALVAGCGRGMGERRVRGREGD</sequence>
<evidence type="ECO:0000259" key="7">
    <source>
        <dbReference type="PROSITE" id="PS50850"/>
    </source>
</evidence>
<keyword evidence="4 6" id="KW-1133">Transmembrane helix</keyword>
<protein>
    <submittedName>
        <fullName evidence="8">MFS general substrate transporter</fullName>
    </submittedName>
</protein>
<accession>A0A6G1I9V4</accession>
<feature type="transmembrane region" description="Helical" evidence="6">
    <location>
        <begin position="207"/>
        <end position="230"/>
    </location>
</feature>
<feature type="transmembrane region" description="Helical" evidence="6">
    <location>
        <begin position="310"/>
        <end position="331"/>
    </location>
</feature>
<dbReference type="Proteomes" id="UP000799640">
    <property type="component" value="Unassembled WGS sequence"/>
</dbReference>
<dbReference type="Pfam" id="PF07690">
    <property type="entry name" value="MFS_1"/>
    <property type="match status" value="1"/>
</dbReference>
<proteinExistence type="predicted"/>
<evidence type="ECO:0000256" key="6">
    <source>
        <dbReference type="SAM" id="Phobius"/>
    </source>
</evidence>
<dbReference type="Gene3D" id="1.20.1250.20">
    <property type="entry name" value="MFS general substrate transporter like domains"/>
    <property type="match status" value="1"/>
</dbReference>
<feature type="transmembrane region" description="Helical" evidence="6">
    <location>
        <begin position="138"/>
        <end position="161"/>
    </location>
</feature>
<feature type="transmembrane region" description="Helical" evidence="6">
    <location>
        <begin position="428"/>
        <end position="446"/>
    </location>
</feature>
<gene>
    <name evidence="8" type="ORF">EJ06DRAFT_569102</name>
</gene>
<feature type="domain" description="Major facilitator superfamily (MFS) profile" evidence="7">
    <location>
        <begin position="47"/>
        <end position="460"/>
    </location>
</feature>
<dbReference type="OrthoDB" id="2962993at2759"/>
<name>A0A6G1I9V4_9PEZI</name>
<dbReference type="PANTHER" id="PTHR43791:SF38">
    <property type="entry name" value="MAJOR FACILITATOR SUPERFAMILY (MFS) PROFILE DOMAIN-CONTAINING PROTEIN"/>
    <property type="match status" value="1"/>
</dbReference>
<reference evidence="8" key="1">
    <citation type="journal article" date="2020" name="Stud. Mycol.">
        <title>101 Dothideomycetes genomes: a test case for predicting lifestyles and emergence of pathogens.</title>
        <authorList>
            <person name="Haridas S."/>
            <person name="Albert R."/>
            <person name="Binder M."/>
            <person name="Bloem J."/>
            <person name="Labutti K."/>
            <person name="Salamov A."/>
            <person name="Andreopoulos B."/>
            <person name="Baker S."/>
            <person name="Barry K."/>
            <person name="Bills G."/>
            <person name="Bluhm B."/>
            <person name="Cannon C."/>
            <person name="Castanera R."/>
            <person name="Culley D."/>
            <person name="Daum C."/>
            <person name="Ezra D."/>
            <person name="Gonzalez J."/>
            <person name="Henrissat B."/>
            <person name="Kuo A."/>
            <person name="Liang C."/>
            <person name="Lipzen A."/>
            <person name="Lutzoni F."/>
            <person name="Magnuson J."/>
            <person name="Mondo S."/>
            <person name="Nolan M."/>
            <person name="Ohm R."/>
            <person name="Pangilinan J."/>
            <person name="Park H.-J."/>
            <person name="Ramirez L."/>
            <person name="Alfaro M."/>
            <person name="Sun H."/>
            <person name="Tritt A."/>
            <person name="Yoshinaga Y."/>
            <person name="Zwiers L.-H."/>
            <person name="Turgeon B."/>
            <person name="Goodwin S."/>
            <person name="Spatafora J."/>
            <person name="Crous P."/>
            <person name="Grigoriev I."/>
        </authorList>
    </citation>
    <scope>NUCLEOTIDE SEQUENCE</scope>
    <source>
        <strain evidence="8">CBS 262.69</strain>
    </source>
</reference>
<keyword evidence="5 6" id="KW-0472">Membrane</keyword>
<comment type="subcellular location">
    <subcellularLocation>
        <location evidence="1">Membrane</location>
        <topology evidence="1">Multi-pass membrane protein</topology>
    </subcellularLocation>
</comment>
<keyword evidence="9" id="KW-1185">Reference proteome</keyword>
<evidence type="ECO:0000256" key="4">
    <source>
        <dbReference type="ARBA" id="ARBA00022989"/>
    </source>
</evidence>
<dbReference type="GO" id="GO:0016020">
    <property type="term" value="C:membrane"/>
    <property type="evidence" value="ECO:0007669"/>
    <property type="project" value="UniProtKB-SubCell"/>
</dbReference>
<dbReference type="InterPro" id="IPR020846">
    <property type="entry name" value="MFS_dom"/>
</dbReference>
<evidence type="ECO:0000313" key="8">
    <source>
        <dbReference type="EMBL" id="KAF2404765.1"/>
    </source>
</evidence>
<evidence type="ECO:0000256" key="2">
    <source>
        <dbReference type="ARBA" id="ARBA00022448"/>
    </source>
</evidence>
<feature type="transmembrane region" description="Helical" evidence="6">
    <location>
        <begin position="173"/>
        <end position="195"/>
    </location>
</feature>
<dbReference type="GO" id="GO:0022857">
    <property type="term" value="F:transmembrane transporter activity"/>
    <property type="evidence" value="ECO:0007669"/>
    <property type="project" value="InterPro"/>
</dbReference>
<feature type="transmembrane region" description="Helical" evidence="6">
    <location>
        <begin position="113"/>
        <end position="132"/>
    </location>
</feature>
<feature type="transmembrane region" description="Helical" evidence="6">
    <location>
        <begin position="369"/>
        <end position="389"/>
    </location>
</feature>